<feature type="chain" id="PRO_5041374642" evidence="1">
    <location>
        <begin position="49"/>
        <end position="212"/>
    </location>
</feature>
<name>A0A9Y3RP44_9CICH</name>
<dbReference type="AlphaFoldDB" id="A0A9Y3RP44"/>
<dbReference type="GeneID" id="102207254"/>
<dbReference type="Gene3D" id="1.20.1250.10">
    <property type="match status" value="1"/>
</dbReference>
<proteinExistence type="predicted"/>
<dbReference type="InterPro" id="IPR009079">
    <property type="entry name" value="4_helix_cytokine-like_core"/>
</dbReference>
<sequence length="212" mass="24717">MLLFCMVYHGPLRIRVSTATMGSKLNRSLLHYAILLIFLEVQWSPVFSAPICPSNNSCDHLKRTNDLAKLFEFEATKLLNLSIKKYGKRNETIRHEVPDTQISGESTCEKLQNIYIKNELFKLHVLQAKEYHQQLLRYPVEIFNKTEHVEKTLENLNIMIKAMLGPFDFTPPTPPRELTDHHKQKIYVWSVAVRLTEWSKQVLTVVNQTLCH</sequence>
<accession>A0A9Y3RP44</accession>
<keyword evidence="2" id="KW-1185">Reference proteome</keyword>
<protein>
    <submittedName>
        <fullName evidence="3">Uncharacterized protein LOC102207254</fullName>
    </submittedName>
</protein>
<dbReference type="RefSeq" id="XP_005743123.1">
    <property type="nucleotide sequence ID" value="XM_005743066.2"/>
</dbReference>
<evidence type="ECO:0000313" key="2">
    <source>
        <dbReference type="Proteomes" id="UP000695023"/>
    </source>
</evidence>
<organism evidence="2 3">
    <name type="scientific">Pundamilia nyererei</name>
    <dbReference type="NCBI Taxonomy" id="303518"/>
    <lineage>
        <taxon>Eukaryota</taxon>
        <taxon>Metazoa</taxon>
        <taxon>Chordata</taxon>
        <taxon>Craniata</taxon>
        <taxon>Vertebrata</taxon>
        <taxon>Euteleostomi</taxon>
        <taxon>Actinopterygii</taxon>
        <taxon>Neopterygii</taxon>
        <taxon>Teleostei</taxon>
        <taxon>Neoteleostei</taxon>
        <taxon>Acanthomorphata</taxon>
        <taxon>Ovalentaria</taxon>
        <taxon>Cichlomorphae</taxon>
        <taxon>Cichliformes</taxon>
        <taxon>Cichlidae</taxon>
        <taxon>African cichlids</taxon>
        <taxon>Pseudocrenilabrinae</taxon>
        <taxon>Haplochromini</taxon>
        <taxon>Pundamilia</taxon>
    </lineage>
</organism>
<keyword evidence="1" id="KW-0732">Signal</keyword>
<gene>
    <name evidence="3" type="primary">LOC102207254</name>
</gene>
<evidence type="ECO:0000313" key="3">
    <source>
        <dbReference type="RefSeq" id="XP_005743123.1"/>
    </source>
</evidence>
<dbReference type="Proteomes" id="UP000695023">
    <property type="component" value="Unplaced"/>
</dbReference>
<reference evidence="3" key="1">
    <citation type="submission" date="2025-08" db="UniProtKB">
        <authorList>
            <consortium name="RefSeq"/>
        </authorList>
    </citation>
    <scope>IDENTIFICATION</scope>
</reference>
<evidence type="ECO:0000256" key="1">
    <source>
        <dbReference type="SAM" id="SignalP"/>
    </source>
</evidence>
<feature type="signal peptide" evidence="1">
    <location>
        <begin position="1"/>
        <end position="48"/>
    </location>
</feature>